<protein>
    <submittedName>
        <fullName evidence="6">Aconitate hydratase</fullName>
    </submittedName>
</protein>
<feature type="domain" description="Aconitase/3-isopropylmalate dehydratase large subunit alpha/beta/alpha" evidence="4">
    <location>
        <begin position="1"/>
        <end position="287"/>
    </location>
</feature>
<dbReference type="PROSITE" id="PS00450">
    <property type="entry name" value="ACONITASE_1"/>
    <property type="match status" value="1"/>
</dbReference>
<evidence type="ECO:0000259" key="5">
    <source>
        <dbReference type="Pfam" id="PF00694"/>
    </source>
</evidence>
<name>A0A9P6R8H1_9FUNG</name>
<dbReference type="InterPro" id="IPR000573">
    <property type="entry name" value="AconitaseA/IPMdHydase_ssu_swvl"/>
</dbReference>
<dbReference type="EMBL" id="JAAAIN010000611">
    <property type="protein sequence ID" value="KAG0312496.1"/>
    <property type="molecule type" value="Genomic_DNA"/>
</dbReference>
<evidence type="ECO:0000256" key="2">
    <source>
        <dbReference type="ARBA" id="ARBA00023004"/>
    </source>
</evidence>
<evidence type="ECO:0000259" key="4">
    <source>
        <dbReference type="Pfam" id="PF00330"/>
    </source>
</evidence>
<dbReference type="Gene3D" id="3.20.19.10">
    <property type="entry name" value="Aconitase, domain 4"/>
    <property type="match status" value="1"/>
</dbReference>
<dbReference type="GO" id="GO:0003994">
    <property type="term" value="F:aconitate hydratase activity"/>
    <property type="evidence" value="ECO:0007669"/>
    <property type="project" value="TreeGrafter"/>
</dbReference>
<evidence type="ECO:0000256" key="1">
    <source>
        <dbReference type="ARBA" id="ARBA00022723"/>
    </source>
</evidence>
<dbReference type="GO" id="GO:0051539">
    <property type="term" value="F:4 iron, 4 sulfur cluster binding"/>
    <property type="evidence" value="ECO:0007669"/>
    <property type="project" value="TreeGrafter"/>
</dbReference>
<dbReference type="PRINTS" id="PR00415">
    <property type="entry name" value="ACONITASE"/>
</dbReference>
<dbReference type="SUPFAM" id="SSF53732">
    <property type="entry name" value="Aconitase iron-sulfur domain"/>
    <property type="match status" value="1"/>
</dbReference>
<dbReference type="AlphaFoldDB" id="A0A9P6R8H1"/>
<dbReference type="PROSITE" id="PS01244">
    <property type="entry name" value="ACONITASE_2"/>
    <property type="match status" value="1"/>
</dbReference>
<dbReference type="SUPFAM" id="SSF52016">
    <property type="entry name" value="LeuD/IlvD-like"/>
    <property type="match status" value="1"/>
</dbReference>
<dbReference type="GO" id="GO:0046872">
    <property type="term" value="F:metal ion binding"/>
    <property type="evidence" value="ECO:0007669"/>
    <property type="project" value="UniProtKB-KW"/>
</dbReference>
<keyword evidence="7" id="KW-1185">Reference proteome</keyword>
<dbReference type="InterPro" id="IPR015931">
    <property type="entry name" value="Acnase/IPM_dHydase_lsu_aba_1/3"/>
</dbReference>
<dbReference type="PANTHER" id="PTHR43160:SF2">
    <property type="entry name" value="HOMOCITRATE DEHYDRATASE, MITOCHONDRIAL"/>
    <property type="match status" value="1"/>
</dbReference>
<dbReference type="InterPro" id="IPR015928">
    <property type="entry name" value="Aconitase/3IPM_dehydase_swvl"/>
</dbReference>
<evidence type="ECO:0000256" key="3">
    <source>
        <dbReference type="ARBA" id="ARBA00023014"/>
    </source>
</evidence>
<keyword evidence="3" id="KW-0411">Iron-sulfur</keyword>
<dbReference type="InterPro" id="IPR001030">
    <property type="entry name" value="Acoase/IPM_deHydtase_lsu_aba"/>
</dbReference>
<dbReference type="Proteomes" id="UP000823405">
    <property type="component" value="Unassembled WGS sequence"/>
</dbReference>
<dbReference type="InterPro" id="IPR050926">
    <property type="entry name" value="Aconitase/IPM_isomerase"/>
</dbReference>
<accession>A0A9P6R8H1</accession>
<comment type="caution">
    <text evidence="6">The sequence shown here is derived from an EMBL/GenBank/DDBJ whole genome shotgun (WGS) entry which is preliminary data.</text>
</comment>
<dbReference type="FunFam" id="3.40.1060.10:FF:000001">
    <property type="entry name" value="Aconitate hydratase, mitochondrial"/>
    <property type="match status" value="1"/>
</dbReference>
<evidence type="ECO:0000313" key="7">
    <source>
        <dbReference type="Proteomes" id="UP000823405"/>
    </source>
</evidence>
<dbReference type="GO" id="GO:0005829">
    <property type="term" value="C:cytosol"/>
    <property type="evidence" value="ECO:0007669"/>
    <property type="project" value="TreeGrafter"/>
</dbReference>
<dbReference type="Gene3D" id="3.30.499.10">
    <property type="entry name" value="Aconitase, domain 3"/>
    <property type="match status" value="2"/>
</dbReference>
<dbReference type="Pfam" id="PF00694">
    <property type="entry name" value="Aconitase_C"/>
    <property type="match status" value="1"/>
</dbReference>
<sequence length="546" mass="59120">MANIPWELKAPEVIGVKLTGKLNGWTSPKDVILHLAGKLTVRGGTGHIIEYFGPGIETLSCTGMGTICNMGAEVGATTSLFPFVNSMSSYLHATGRGPVAEAARQHAHFLKADEGAHYDKVIEVNLSDLEPHINGPFTPDLATPLSKFAEVVKKNGWKDEVKVGLIGSCTNSSYEDMDRVTSLAKQAVEKGIKSKAGFFITPGSEQIRATIERDGQTGVLEQVGGVVLANACGPCIGQWTRDDLNDKEENAILTSFNRNFKNRNDGNATTMNFLTSPELVTAMSLSGKLTFNPLTDPLIDASGNEFMLQPPYGNNLPQNGFIPGNLSYTPPNPPGEFEDLQVMLKVKGKCTTDHISAAGPWLKYKGHLENIAHNTLNGALNADNEKVNVVRNVFSGKDGAIHEVGREYQALGKPWIVVTDHNYGEGSAREHAALQMRYLGCPLILARSFARIHQTNLKKQGVLPLTFADPADWEKMHGGDVIESTEGVADLVAGRPGKNDTPEGGEILLNVRRPDGERYVIKALHTMSKDQVEWFKKGSALNAARG</sequence>
<dbReference type="FunFam" id="3.30.499.10:FF:000003">
    <property type="entry name" value="Aconitate hydratase, mitochondrial"/>
    <property type="match status" value="1"/>
</dbReference>
<reference evidence="6" key="1">
    <citation type="journal article" date="2020" name="Fungal Divers.">
        <title>Resolving the Mortierellaceae phylogeny through synthesis of multi-gene phylogenetics and phylogenomics.</title>
        <authorList>
            <person name="Vandepol N."/>
            <person name="Liber J."/>
            <person name="Desiro A."/>
            <person name="Na H."/>
            <person name="Kennedy M."/>
            <person name="Barry K."/>
            <person name="Grigoriev I.V."/>
            <person name="Miller A.N."/>
            <person name="O'Donnell K."/>
            <person name="Stajich J.E."/>
            <person name="Bonito G."/>
        </authorList>
    </citation>
    <scope>NUCLEOTIDE SEQUENCE</scope>
    <source>
        <strain evidence="6">NVP60</strain>
    </source>
</reference>
<keyword evidence="1" id="KW-0479">Metal-binding</keyword>
<evidence type="ECO:0000313" key="6">
    <source>
        <dbReference type="EMBL" id="KAG0312496.1"/>
    </source>
</evidence>
<keyword evidence="2" id="KW-0408">Iron</keyword>
<organism evidence="6 7">
    <name type="scientific">Linnemannia gamsii</name>
    <dbReference type="NCBI Taxonomy" id="64522"/>
    <lineage>
        <taxon>Eukaryota</taxon>
        <taxon>Fungi</taxon>
        <taxon>Fungi incertae sedis</taxon>
        <taxon>Mucoromycota</taxon>
        <taxon>Mortierellomycotina</taxon>
        <taxon>Mortierellomycetes</taxon>
        <taxon>Mortierellales</taxon>
        <taxon>Mortierellaceae</taxon>
        <taxon>Linnemannia</taxon>
    </lineage>
</organism>
<dbReference type="Pfam" id="PF00330">
    <property type="entry name" value="Aconitase"/>
    <property type="match status" value="1"/>
</dbReference>
<proteinExistence type="predicted"/>
<dbReference type="GO" id="GO:0005739">
    <property type="term" value="C:mitochondrion"/>
    <property type="evidence" value="ECO:0007669"/>
    <property type="project" value="TreeGrafter"/>
</dbReference>
<dbReference type="OrthoDB" id="2224430at2759"/>
<gene>
    <name evidence="6" type="primary">ACO2_2</name>
    <name evidence="6" type="ORF">BGZ97_011155</name>
</gene>
<dbReference type="InterPro" id="IPR036008">
    <property type="entry name" value="Aconitase_4Fe-4S_dom"/>
</dbReference>
<dbReference type="InterPro" id="IPR018136">
    <property type="entry name" value="Aconitase_4Fe-4S_BS"/>
</dbReference>
<dbReference type="PANTHER" id="PTHR43160">
    <property type="entry name" value="ACONITATE HYDRATASE B"/>
    <property type="match status" value="1"/>
</dbReference>
<feature type="domain" description="Aconitase A/isopropylmalate dehydratase small subunit swivel" evidence="5">
    <location>
        <begin position="341"/>
        <end position="469"/>
    </location>
</feature>